<dbReference type="EMBL" id="CDOL01000112">
    <property type="protein sequence ID" value="CEN51862.1"/>
    <property type="molecule type" value="Genomic_DNA"/>
</dbReference>
<dbReference type="OrthoDB" id="1432119at2"/>
<dbReference type="Proteomes" id="UP000045051">
    <property type="component" value="Unassembled WGS sequence"/>
</dbReference>
<evidence type="ECO:0000313" key="4">
    <source>
        <dbReference type="Proteomes" id="UP000045051"/>
    </source>
</evidence>
<evidence type="ECO:0000313" key="3">
    <source>
        <dbReference type="Proteomes" id="UP000038200"/>
    </source>
</evidence>
<dbReference type="Proteomes" id="UP000038200">
    <property type="component" value="Unassembled WGS sequence"/>
</dbReference>
<organism evidence="2 3">
    <name type="scientific">Capnocytophaga canis</name>
    <dbReference type="NCBI Taxonomy" id="1848903"/>
    <lineage>
        <taxon>Bacteria</taxon>
        <taxon>Pseudomonadati</taxon>
        <taxon>Bacteroidota</taxon>
        <taxon>Flavobacteriia</taxon>
        <taxon>Flavobacteriales</taxon>
        <taxon>Flavobacteriaceae</taxon>
        <taxon>Capnocytophaga</taxon>
    </lineage>
</organism>
<evidence type="ECO:0000313" key="2">
    <source>
        <dbReference type="EMBL" id="CEN51862.1"/>
    </source>
</evidence>
<gene>
    <name evidence="1" type="ORF">CCAND38_80081</name>
    <name evidence="2" type="ORF">CCAND93_20009</name>
</gene>
<name>A0A0B7IPB0_9FLAO</name>
<proteinExistence type="predicted"/>
<accession>A0A0B7IPB0</accession>
<keyword evidence="4" id="KW-1185">Reference proteome</keyword>
<protein>
    <submittedName>
        <fullName evidence="2">Uncharacterized protein</fullName>
    </submittedName>
</protein>
<dbReference type="EMBL" id="CDOI01000195">
    <property type="protein sequence ID" value="CEN49369.1"/>
    <property type="molecule type" value="Genomic_DNA"/>
</dbReference>
<sequence>MTIPKELKEAISHLSSAEKDKLIFRLLKKDLVLANRLLFELVSEESVEEKRQKTQEKIEKIIERRAKHFYSCGVLNMEVRELSGMINEHVSITKDKFGEISLNLSMICKILETHKKDILEQNFKKAQKFCTAVIARAFKLLILIKKMHEDYFMEFQEDLQKFGELIADNPYLIKSAIHNGLDVRWLISGEIPDDISKIHREIRDKGLL</sequence>
<dbReference type="STRING" id="1848903.CCAND38_80081"/>
<reference evidence="3 4" key="1">
    <citation type="submission" date="2015-01" db="EMBL/GenBank/DDBJ databases">
        <authorList>
            <person name="MANFREDI Pablo"/>
        </authorList>
    </citation>
    <scope>NUCLEOTIDE SEQUENCE [LARGE SCALE GENOMIC DNA]</scope>
    <source>
        <strain evidence="1 4">CcD38</strain>
        <strain evidence="2 3">CcD93</strain>
    </source>
</reference>
<dbReference type="RefSeq" id="WP_042006497.1">
    <property type="nucleotide sequence ID" value="NZ_CDOI01000195.1"/>
</dbReference>
<evidence type="ECO:0000313" key="1">
    <source>
        <dbReference type="EMBL" id="CEN49369.1"/>
    </source>
</evidence>
<dbReference type="AlphaFoldDB" id="A0A0B7IPB0"/>